<reference evidence="3" key="1">
    <citation type="submission" date="2012-02" db="EMBL/GenBank/DDBJ databases">
        <title>Genome sequencing of Giardia lamblia Genotypes A2 and B isolates (DH and GS) and comparative analysis with the genomes of Genotypes A1 and E (WB and Pig).</title>
        <authorList>
            <person name="Adam R."/>
            <person name="Dahlstrom E."/>
            <person name="Martens C."/>
            <person name="Bruno D."/>
            <person name="Barbian K."/>
            <person name="Porcella S.F."/>
            <person name="Nash T."/>
        </authorList>
    </citation>
    <scope>NUCLEOTIDE SEQUENCE</scope>
    <source>
        <strain evidence="3">GS</strain>
    </source>
</reference>
<gene>
    <name evidence="2" type="ORF">GSB_94117</name>
</gene>
<accession>V6U4F6</accession>
<evidence type="ECO:0000256" key="1">
    <source>
        <dbReference type="SAM" id="MobiDB-lite"/>
    </source>
</evidence>
<protein>
    <submittedName>
        <fullName evidence="2">Uncharacterized protein</fullName>
    </submittedName>
</protein>
<name>V6U4F6_GIAIN</name>
<dbReference type="EMBL" id="AHHH01000005">
    <property type="protein sequence ID" value="ESU45517.1"/>
    <property type="molecule type" value="Genomic_DNA"/>
</dbReference>
<organism evidence="2 3">
    <name type="scientific">Giardia intestinalis</name>
    <name type="common">Giardia lamblia</name>
    <dbReference type="NCBI Taxonomy" id="5741"/>
    <lineage>
        <taxon>Eukaryota</taxon>
        <taxon>Metamonada</taxon>
        <taxon>Diplomonadida</taxon>
        <taxon>Hexamitidae</taxon>
        <taxon>Giardiinae</taxon>
        <taxon>Giardia</taxon>
    </lineage>
</organism>
<evidence type="ECO:0000313" key="2">
    <source>
        <dbReference type="EMBL" id="ESU45517.1"/>
    </source>
</evidence>
<dbReference type="Proteomes" id="UP000018040">
    <property type="component" value="Unassembled WGS sequence"/>
</dbReference>
<sequence length="2228" mass="244802">MLVMLKRSKVFLPSLHVNRIVSNLELKKEKVAMSVLKRSFSPRHFLDLVADYAYVLYDDAATTHERKQTKQMLQTNNVPRVFIYDLPMLLSEALVSKRHTLRSIFVIVSTEAVAQTVQASQLAGLDYKVLTDAEMLRILKNCESFIDDLKAKTSVRIGTLSEIMVHRLKHITLVWAAKFGSAGTKNFYTDPALGSFTAGPKAGQDGIKKAVSSCADAFTNYHTNIVSSLASIVEQSGYAPTVAHALSSNAPAGGSSADVPRPLSDIYLPIISTLQHVLSTRHQYVMQHVTEVSSQTQKQISASNQTFQTNVLSLIGQILNTTVGGGWPMLSLHIQDFLHYFAPKNVDATMEYNTSGISNGVVLLHYFADRLATVYEPVTLSLDLCDDPTNAWFYVNEIRPMYSLQVDNSPCGRLLIRGDYTSQTSCILQDKYLLSGATDLATTYRQYEAYIAKAVHALSQLLVSAWKHSLRAQKLIVEEVESLKSGRVSINYETFRHIIAGHTIDVDRQGEKGGSPEVPGSSGAATNPFIGAGLPTNSLAYALHHTTFVTSFADLILLLAIRLKSPSPDSTFNLTVKTIGGPAAPIITAPTGGAPQGNAGKWSYAYMRRLYITQADMDNYVTTIAYLTTLPFIILNEFLDYMAYLNQKPCQENFSKYRQAAVLTEKMGQFCAQNGLSETVMLYIQKILDADCDNMAEDFILANQVALNSVSWRIDSIVDGFIESYLALAESTATDDRRVGKNVFGSGAPQGVSLTTSGLTRLYTYRFLHLLRQAMTPRPGADHDVTSIMDFDEQILLSKSPYHKVQPSIALYTQSPDCPSLKDDVISIRPLSNAITYQLFIPVSGRNRTTFEQLISLADFMSLVARFNPFPHRSFTHTLIFNTSLGLNNLFYPYHLKGAIANDYQRLELSARNDTNNSNGTNTQGTILAHFLTSHVPAMSQFSPTLVNGGGGPGGTCSAVSKANFALLIDFYNNVNLTYNLTYNSLNREKYNRVRVEEDRTGGDCAVCNVKYDNYRTHVSSAEHLKNYKSYMAQVSGLTENGESNAMIDELRYLSLQFERISAIGVQLSSIIITIAAELGCTYEFVAGIVNDLLKSLCGDLVIDVSDIPRALSPNCKTNTYLKWREDNAHRRQLSFEQFLTGSGSRKTGYKRIKASAGSILLTGIMLDVNRVKWVRNSIMARCCGVDIHTYMDALAQGKDSGVSTSVSGASSINKVSIDNNGSYYLFPKLPSEQEYTIPKLIIDPRTHTQFLFEEEDFTQLIRVSMATVLWRAYGGSAPSDSSGTVGSAHLSTGLLANVDKQRGKGQQAGAEQMKFGAHLISMNKSDYTSPAHLQNKSTSYLATYESDDELDLQQEHVIRRLCDETPFLSGSRYIHTTAELKYHRYERYRARISCNKQETREEDPNISMSAGGADYEALNPDLNVGLSSGSPTIKQKQCYHVTPITGLDFKLLRQDIIDVEVGHIPQTGMLVKLAKNILEIREQRSITDAELIEMAKTVFGKNELDDVFTATTAEWLRARLDNPAATLPKPKDVRASQPNDDGADEEPSNEMNTYDARLSGTSRLQIPRLYWYDHANGRMFVDGFNDLENEFIQQSHNSSGFDIGRVNAIEFSRAYAKSIEKSLLSGQSEITFVERNADGVLIDRNAYESTDHTLLSGLMGGPSAHSALEQASRTTRTANVSAASRHHSAMGSAGGSALAGTSIAGYGATGALQRNNFNYNDNIRKILTAIPAAKIDISLLSALAAIPLDILRAICTNCINLMQASDVVLAINNLGEVTNVIPEEVITAVSKSLDAELHCFAILSEPKNASKVYADHIYMNGRSRRANSAVESAIIAHELSGAGTASGFVEDTVRSDNAATGRTLSATSLADEALDAYFETVIQQVNLSRSSSCQDFFAYMKSFSIHNPNTSATEQANRYPSNSILKAPRANSVAAPRRIRLEEDMISLQLLGDEISEAVPVSDLQTSSASSLVEGSTLSPHLITTGDPKNLSRYSALKETTILERGIEDERELTYVSVNGQQILMVSHYAAPIMSNFNAIDPSTAYFSTKKHYGNMIPISESICSAVYSSLIPSYTGTSRFLEQVSDLWKGSADAFLGSCASVSSVYNDQTFYSIKILDPSTTTLISLAARAEVLRRKAELNAPGFNTTKGLVELRHDCRSLWRSTGAKPIVVLDHSDRGEFLGTLGLSDSDGEDADYDEISALGPFDITQSGKPDIYATHTYQFMN</sequence>
<evidence type="ECO:0000313" key="3">
    <source>
        <dbReference type="Proteomes" id="UP000018040"/>
    </source>
</evidence>
<reference evidence="2 3" key="2">
    <citation type="journal article" date="2013" name="Genome Biol. Evol.">
        <title>Genome sequencing of Giardia lamblia genotypes A2 and B isolates (DH and GS) and comparative analysis with the genomes of genotypes A1 and E (WB and Pig).</title>
        <authorList>
            <person name="Adam R.D."/>
            <person name="Dahlstrom E.W."/>
            <person name="Martens C.A."/>
            <person name="Bruno D.P."/>
            <person name="Barbian K.D."/>
            <person name="Ricklefs S.M."/>
            <person name="Hernandez M.M."/>
            <person name="Narla N.P."/>
            <person name="Patel R.B."/>
            <person name="Porcella S.F."/>
            <person name="Nash T.E."/>
        </authorList>
    </citation>
    <scope>NUCLEOTIDE SEQUENCE [LARGE SCALE GENOMIC DNA]</scope>
    <source>
        <strain evidence="2 3">GS</strain>
    </source>
</reference>
<dbReference type="VEuPathDB" id="GiardiaDB:GL50803_0094117"/>
<proteinExistence type="predicted"/>
<dbReference type="OrthoDB" id="10251662at2759"/>
<dbReference type="VEuPathDB" id="GiardiaDB:DHA2_94117"/>
<dbReference type="VEuPathDB" id="GiardiaDB:QR46_0358"/>
<comment type="caution">
    <text evidence="2">The sequence shown here is derived from an EMBL/GenBank/DDBJ whole genome shotgun (WGS) entry which is preliminary data.</text>
</comment>
<dbReference type="VEuPathDB" id="GiardiaDB:GL50581_4422"/>
<feature type="region of interest" description="Disordered" evidence="1">
    <location>
        <begin position="1525"/>
        <end position="1556"/>
    </location>
</feature>